<dbReference type="EMBL" id="NQIK02000010">
    <property type="protein sequence ID" value="KAF7565954.1"/>
    <property type="molecule type" value="Genomic_DNA"/>
</dbReference>
<dbReference type="Proteomes" id="UP000245464">
    <property type="component" value="Chromosome 10"/>
</dbReference>
<accession>A0A317B0H6</accession>
<reference evidence="1" key="1">
    <citation type="journal article" date="2018" name="BMC Genomics">
        <title>Comparative genomics of the wheat fungal pathogen Pyrenophora tritici-repentis reveals chromosomal variations and genome plasticity.</title>
        <authorList>
            <person name="Moolhuijzen P."/>
            <person name="See P.T."/>
            <person name="Hane J.K."/>
            <person name="Shi G."/>
            <person name="Liu Z."/>
            <person name="Oliver R.P."/>
            <person name="Moffat C.S."/>
        </authorList>
    </citation>
    <scope>NUCLEOTIDE SEQUENCE [LARGE SCALE GENOMIC DNA]</scope>
    <source>
        <strain evidence="1">M4</strain>
    </source>
</reference>
<dbReference type="RefSeq" id="XP_065959582.1">
    <property type="nucleotide sequence ID" value="XM_066105018.1"/>
</dbReference>
<gene>
    <name evidence="1" type="ORF">PtrM4_053880</name>
</gene>
<proteinExistence type="predicted"/>
<evidence type="ECO:0000313" key="1">
    <source>
        <dbReference type="EMBL" id="KAF7565954.1"/>
    </source>
</evidence>
<comment type="caution">
    <text evidence="1">The sequence shown here is derived from an EMBL/GenBank/DDBJ whole genome shotgun (WGS) entry which is preliminary data.</text>
</comment>
<sequence>MRLPALQQLRIKHLDNYGSREDSFVPGWTPDMFQSASTNIVSLEITEGPVQEDAFATLIRACTALEFFCYGNAVDADDIDDLSIRYTFSMTEVWEALRMHRSTLHSLAFFLIGYSCTPFRSLVEFTALEKLCIDAKALSYDTRMTTSSFRSRLPPGIKFLRVIGKTRTYYEFTTLLQTIGSFGGEMRYLIFPLDEDHEPETYDKDLHDSEHLGNHWRNSVDSSGFGWFEDASHFTTCVWDWEVPGMPV</sequence>
<protein>
    <submittedName>
        <fullName evidence="1">Uncharacterized protein</fullName>
    </submittedName>
</protein>
<dbReference type="GeneID" id="90955073"/>
<organism evidence="1 2">
    <name type="scientific">Pyrenophora tritici-repentis</name>
    <dbReference type="NCBI Taxonomy" id="45151"/>
    <lineage>
        <taxon>Eukaryota</taxon>
        <taxon>Fungi</taxon>
        <taxon>Dikarya</taxon>
        <taxon>Ascomycota</taxon>
        <taxon>Pezizomycotina</taxon>
        <taxon>Dothideomycetes</taxon>
        <taxon>Pleosporomycetidae</taxon>
        <taxon>Pleosporales</taxon>
        <taxon>Pleosporineae</taxon>
        <taxon>Pleosporaceae</taxon>
        <taxon>Pyrenophora</taxon>
    </lineage>
</organism>
<name>A0A317B0H6_9PLEO</name>
<dbReference type="KEGG" id="ptrr:90955073"/>
<evidence type="ECO:0000313" key="2">
    <source>
        <dbReference type="Proteomes" id="UP000245464"/>
    </source>
</evidence>
<dbReference type="AlphaFoldDB" id="A0A317B0H6"/>